<feature type="non-terminal residue" evidence="1">
    <location>
        <position position="66"/>
    </location>
</feature>
<proteinExistence type="predicted"/>
<reference evidence="1" key="1">
    <citation type="submission" date="2020-11" db="EMBL/GenBank/DDBJ databases">
        <authorList>
            <person name="Tran Van P."/>
        </authorList>
    </citation>
    <scope>NUCLEOTIDE SEQUENCE</scope>
</reference>
<accession>A0A7R8WSV5</accession>
<dbReference type="EMBL" id="OB688783">
    <property type="protein sequence ID" value="CAD7237510.1"/>
    <property type="molecule type" value="Genomic_DNA"/>
</dbReference>
<dbReference type="AlphaFoldDB" id="A0A7R8WSV5"/>
<protein>
    <submittedName>
        <fullName evidence="1">Uncharacterized protein</fullName>
    </submittedName>
</protein>
<name>A0A7R8WSV5_9CRUS</name>
<evidence type="ECO:0000313" key="1">
    <source>
        <dbReference type="EMBL" id="CAD7237510.1"/>
    </source>
</evidence>
<sequence length="66" mass="7652">AGKPILLAETSFARYVSHGTMIVNETEMDILFEYPVTVTHPYEVIPKEVFLPLVFEVPFRRYQPHS</sequence>
<gene>
    <name evidence="1" type="ORF">CTOB1V02_LOCUS15325</name>
</gene>
<organism evidence="1">
    <name type="scientific">Cyprideis torosa</name>
    <dbReference type="NCBI Taxonomy" id="163714"/>
    <lineage>
        <taxon>Eukaryota</taxon>
        <taxon>Metazoa</taxon>
        <taxon>Ecdysozoa</taxon>
        <taxon>Arthropoda</taxon>
        <taxon>Crustacea</taxon>
        <taxon>Oligostraca</taxon>
        <taxon>Ostracoda</taxon>
        <taxon>Podocopa</taxon>
        <taxon>Podocopida</taxon>
        <taxon>Cytherocopina</taxon>
        <taxon>Cytheroidea</taxon>
        <taxon>Cytherideidae</taxon>
        <taxon>Cyprideis</taxon>
    </lineage>
</organism>